<accession>A0ABW4AIT3</accession>
<keyword evidence="1" id="KW-1133">Transmembrane helix</keyword>
<gene>
    <name evidence="3" type="ORF">ACFQ5G_35030</name>
</gene>
<dbReference type="RefSeq" id="WP_317793653.1">
    <property type="nucleotide sequence ID" value="NZ_AP028461.1"/>
</dbReference>
<dbReference type="EMBL" id="JBHTMK010000044">
    <property type="protein sequence ID" value="MFD1370579.1"/>
    <property type="molecule type" value="Genomic_DNA"/>
</dbReference>
<evidence type="ECO:0000256" key="1">
    <source>
        <dbReference type="SAM" id="Phobius"/>
    </source>
</evidence>
<reference evidence="4" key="1">
    <citation type="journal article" date="2019" name="Int. J. Syst. Evol. Microbiol.">
        <title>The Global Catalogue of Microorganisms (GCM) 10K type strain sequencing project: providing services to taxonomists for standard genome sequencing and annotation.</title>
        <authorList>
            <consortium name="The Broad Institute Genomics Platform"/>
            <consortium name="The Broad Institute Genome Sequencing Center for Infectious Disease"/>
            <person name="Wu L."/>
            <person name="Ma J."/>
        </authorList>
    </citation>
    <scope>NUCLEOTIDE SEQUENCE [LARGE SCALE GENOMIC DNA]</scope>
    <source>
        <strain evidence="4">CCM 7526</strain>
    </source>
</reference>
<evidence type="ECO:0000313" key="4">
    <source>
        <dbReference type="Proteomes" id="UP001597183"/>
    </source>
</evidence>
<feature type="transmembrane region" description="Helical" evidence="1">
    <location>
        <begin position="165"/>
        <end position="187"/>
    </location>
</feature>
<proteinExistence type="predicted"/>
<keyword evidence="1" id="KW-0472">Membrane</keyword>
<feature type="chain" id="PRO_5046833320" description="LPXTG-motif cell wall anchor domain-containing protein" evidence="2">
    <location>
        <begin position="25"/>
        <end position="192"/>
    </location>
</feature>
<dbReference type="Proteomes" id="UP001597183">
    <property type="component" value="Unassembled WGS sequence"/>
</dbReference>
<sequence length="192" mass="19519">MRCRSVLAVAAVLVLVGGAAPAFAADGPVSAAFPDIEVPVGGSSIDPLGPSLWSIEEATLTGVQVAYRLTGLTGVRITPSEQGGGDCTTPSSTRVTCTDPRGLTFEGETVELYLPVDVTADRTAEPGDTGKVTITVSADGLTPITGVSTIRVTGKRQNLPVTGPATAWLGLLLLAAGAVLLVSGRVLRRPGR</sequence>
<keyword evidence="2" id="KW-0732">Signal</keyword>
<feature type="signal peptide" evidence="2">
    <location>
        <begin position="1"/>
        <end position="24"/>
    </location>
</feature>
<evidence type="ECO:0008006" key="5">
    <source>
        <dbReference type="Google" id="ProtNLM"/>
    </source>
</evidence>
<evidence type="ECO:0000313" key="3">
    <source>
        <dbReference type="EMBL" id="MFD1370579.1"/>
    </source>
</evidence>
<organism evidence="3 4">
    <name type="scientific">Actinoplanes sichuanensis</name>
    <dbReference type="NCBI Taxonomy" id="512349"/>
    <lineage>
        <taxon>Bacteria</taxon>
        <taxon>Bacillati</taxon>
        <taxon>Actinomycetota</taxon>
        <taxon>Actinomycetes</taxon>
        <taxon>Micromonosporales</taxon>
        <taxon>Micromonosporaceae</taxon>
        <taxon>Actinoplanes</taxon>
    </lineage>
</organism>
<keyword evidence="4" id="KW-1185">Reference proteome</keyword>
<protein>
    <recommendedName>
        <fullName evidence="5">LPXTG-motif cell wall anchor domain-containing protein</fullName>
    </recommendedName>
</protein>
<name>A0ABW4AIT3_9ACTN</name>
<comment type="caution">
    <text evidence="3">The sequence shown here is derived from an EMBL/GenBank/DDBJ whole genome shotgun (WGS) entry which is preliminary data.</text>
</comment>
<keyword evidence="1" id="KW-0812">Transmembrane</keyword>
<evidence type="ECO:0000256" key="2">
    <source>
        <dbReference type="SAM" id="SignalP"/>
    </source>
</evidence>